<feature type="compositionally biased region" description="Basic and acidic residues" evidence="1">
    <location>
        <begin position="104"/>
        <end position="115"/>
    </location>
</feature>
<keyword evidence="3" id="KW-1185">Reference proteome</keyword>
<dbReference type="HOGENOM" id="CLU_2114679_0_0_1"/>
<feature type="region of interest" description="Disordered" evidence="1">
    <location>
        <begin position="1"/>
        <end position="115"/>
    </location>
</feature>
<sequence>RHPRNRRQPSHPAQRPPPHNDNDKSGGHQARCEATTGDTYGERRRHWEQHHLEQQHYTQPLQTSYTQPAPPIIPTYKQPQSSENRKPPAPRTDGEYQKIPVTERSVRPSEMKGKE</sequence>
<proteinExistence type="predicted"/>
<dbReference type="OrthoDB" id="3056853at2759"/>
<dbReference type="Proteomes" id="UP000054477">
    <property type="component" value="Unassembled WGS sequence"/>
</dbReference>
<evidence type="ECO:0000313" key="3">
    <source>
        <dbReference type="Proteomes" id="UP000054477"/>
    </source>
</evidence>
<reference evidence="3" key="2">
    <citation type="submission" date="2015-01" db="EMBL/GenBank/DDBJ databases">
        <title>Evolutionary Origins and Diversification of the Mycorrhizal Mutualists.</title>
        <authorList>
            <consortium name="DOE Joint Genome Institute"/>
            <consortium name="Mycorrhizal Genomics Consortium"/>
            <person name="Kohler A."/>
            <person name="Kuo A."/>
            <person name="Nagy L.G."/>
            <person name="Floudas D."/>
            <person name="Copeland A."/>
            <person name="Barry K.W."/>
            <person name="Cichocki N."/>
            <person name="Veneault-Fourrey C."/>
            <person name="LaButti K."/>
            <person name="Lindquist E.A."/>
            <person name="Lipzen A."/>
            <person name="Lundell T."/>
            <person name="Morin E."/>
            <person name="Murat C."/>
            <person name="Riley R."/>
            <person name="Ohm R."/>
            <person name="Sun H."/>
            <person name="Tunlid A."/>
            <person name="Henrissat B."/>
            <person name="Grigoriev I.V."/>
            <person name="Hibbett D.S."/>
            <person name="Martin F."/>
        </authorList>
    </citation>
    <scope>NUCLEOTIDE SEQUENCE [LARGE SCALE GENOMIC DNA]</scope>
    <source>
        <strain evidence="3">LaAM-08-1</strain>
    </source>
</reference>
<name>A0A0C9WR08_9AGAR</name>
<gene>
    <name evidence="2" type="ORF">K443DRAFT_686871</name>
</gene>
<accession>A0A0C9WR08</accession>
<feature type="compositionally biased region" description="Polar residues" evidence="1">
    <location>
        <begin position="55"/>
        <end position="67"/>
    </location>
</feature>
<feature type="non-terminal residue" evidence="2">
    <location>
        <position position="1"/>
    </location>
</feature>
<dbReference type="AlphaFoldDB" id="A0A0C9WR08"/>
<reference evidence="2 3" key="1">
    <citation type="submission" date="2014-04" db="EMBL/GenBank/DDBJ databases">
        <authorList>
            <consortium name="DOE Joint Genome Institute"/>
            <person name="Kuo A."/>
            <person name="Kohler A."/>
            <person name="Nagy L.G."/>
            <person name="Floudas D."/>
            <person name="Copeland A."/>
            <person name="Barry K.W."/>
            <person name="Cichocki N."/>
            <person name="Veneault-Fourrey C."/>
            <person name="LaButti K."/>
            <person name="Lindquist E.A."/>
            <person name="Lipzen A."/>
            <person name="Lundell T."/>
            <person name="Morin E."/>
            <person name="Murat C."/>
            <person name="Sun H."/>
            <person name="Tunlid A."/>
            <person name="Henrissat B."/>
            <person name="Grigoriev I.V."/>
            <person name="Hibbett D.S."/>
            <person name="Martin F."/>
            <person name="Nordberg H.P."/>
            <person name="Cantor M.N."/>
            <person name="Hua S.X."/>
        </authorList>
    </citation>
    <scope>NUCLEOTIDE SEQUENCE [LARGE SCALE GENOMIC DNA]</scope>
    <source>
        <strain evidence="2 3">LaAM-08-1</strain>
    </source>
</reference>
<organism evidence="2 3">
    <name type="scientific">Laccaria amethystina LaAM-08-1</name>
    <dbReference type="NCBI Taxonomy" id="1095629"/>
    <lineage>
        <taxon>Eukaryota</taxon>
        <taxon>Fungi</taxon>
        <taxon>Dikarya</taxon>
        <taxon>Basidiomycota</taxon>
        <taxon>Agaricomycotina</taxon>
        <taxon>Agaricomycetes</taxon>
        <taxon>Agaricomycetidae</taxon>
        <taxon>Agaricales</taxon>
        <taxon>Agaricineae</taxon>
        <taxon>Hydnangiaceae</taxon>
        <taxon>Laccaria</taxon>
    </lineage>
</organism>
<evidence type="ECO:0000256" key="1">
    <source>
        <dbReference type="SAM" id="MobiDB-lite"/>
    </source>
</evidence>
<protein>
    <submittedName>
        <fullName evidence="2">Unplaced genomic scaffold K443scaffold_704, whole genome shotgun sequence</fullName>
    </submittedName>
</protein>
<dbReference type="EMBL" id="KN839239">
    <property type="protein sequence ID" value="KIJ90243.1"/>
    <property type="molecule type" value="Genomic_DNA"/>
</dbReference>
<evidence type="ECO:0000313" key="2">
    <source>
        <dbReference type="EMBL" id="KIJ90243.1"/>
    </source>
</evidence>